<dbReference type="Pfam" id="PF07618">
    <property type="entry name" value="DUF1580"/>
    <property type="match status" value="1"/>
</dbReference>
<dbReference type="InterPro" id="IPR011474">
    <property type="entry name" value="DUF1580"/>
</dbReference>
<proteinExistence type="predicted"/>
<dbReference type="OrthoDB" id="290434at2"/>
<dbReference type="Proteomes" id="UP000319143">
    <property type="component" value="Unassembled WGS sequence"/>
</dbReference>
<evidence type="ECO:0000313" key="1">
    <source>
        <dbReference type="EMBL" id="TWU37272.1"/>
    </source>
</evidence>
<evidence type="ECO:0008006" key="3">
    <source>
        <dbReference type="Google" id="ProtNLM"/>
    </source>
</evidence>
<gene>
    <name evidence="1" type="ORF">Poly41_34010</name>
</gene>
<keyword evidence="2" id="KW-1185">Reference proteome</keyword>
<reference evidence="1 2" key="1">
    <citation type="submission" date="2019-02" db="EMBL/GenBank/DDBJ databases">
        <title>Deep-cultivation of Planctomycetes and their phenomic and genomic characterization uncovers novel biology.</title>
        <authorList>
            <person name="Wiegand S."/>
            <person name="Jogler M."/>
            <person name="Boedeker C."/>
            <person name="Pinto D."/>
            <person name="Vollmers J."/>
            <person name="Rivas-Marin E."/>
            <person name="Kohn T."/>
            <person name="Peeters S.H."/>
            <person name="Heuer A."/>
            <person name="Rast P."/>
            <person name="Oberbeckmann S."/>
            <person name="Bunk B."/>
            <person name="Jeske O."/>
            <person name="Meyerdierks A."/>
            <person name="Storesund J.E."/>
            <person name="Kallscheuer N."/>
            <person name="Luecker S."/>
            <person name="Lage O.M."/>
            <person name="Pohl T."/>
            <person name="Merkel B.J."/>
            <person name="Hornburger P."/>
            <person name="Mueller R.-W."/>
            <person name="Bruemmer F."/>
            <person name="Labrenz M."/>
            <person name="Spormann A.M."/>
            <person name="Op Den Camp H."/>
            <person name="Overmann J."/>
            <person name="Amann R."/>
            <person name="Jetten M.S.M."/>
            <person name="Mascher T."/>
            <person name="Medema M.H."/>
            <person name="Devos D.P."/>
            <person name="Kaster A.-K."/>
            <person name="Ovreas L."/>
            <person name="Rohde M."/>
            <person name="Galperin M.Y."/>
            <person name="Jogler C."/>
        </authorList>
    </citation>
    <scope>NUCLEOTIDE SEQUENCE [LARGE SCALE GENOMIC DNA]</scope>
    <source>
        <strain evidence="1 2">Poly41</strain>
    </source>
</reference>
<comment type="caution">
    <text evidence="1">The sequence shown here is derived from an EMBL/GenBank/DDBJ whole genome shotgun (WGS) entry which is preliminary data.</text>
</comment>
<organism evidence="1 2">
    <name type="scientific">Novipirellula artificiosorum</name>
    <dbReference type="NCBI Taxonomy" id="2528016"/>
    <lineage>
        <taxon>Bacteria</taxon>
        <taxon>Pseudomonadati</taxon>
        <taxon>Planctomycetota</taxon>
        <taxon>Planctomycetia</taxon>
        <taxon>Pirellulales</taxon>
        <taxon>Pirellulaceae</taxon>
        <taxon>Novipirellula</taxon>
    </lineage>
</organism>
<dbReference type="EMBL" id="SJPV01000005">
    <property type="protein sequence ID" value="TWU37272.1"/>
    <property type="molecule type" value="Genomic_DNA"/>
</dbReference>
<dbReference type="RefSeq" id="WP_146527600.1">
    <property type="nucleotide sequence ID" value="NZ_SJPV01000005.1"/>
</dbReference>
<sequence>MPAAKEITATTQRLMSEDIVTLAQATLLFPEGSRPDRKSLNRWVIRGVDGTKLEAIRLGRILYTSVQAVTRFIDARSADLR</sequence>
<accession>A0A5C6DKZ5</accession>
<protein>
    <recommendedName>
        <fullName evidence="3">DUF1580 domain-containing protein</fullName>
    </recommendedName>
</protein>
<name>A0A5C6DKZ5_9BACT</name>
<evidence type="ECO:0000313" key="2">
    <source>
        <dbReference type="Proteomes" id="UP000319143"/>
    </source>
</evidence>
<dbReference type="AlphaFoldDB" id="A0A5C6DKZ5"/>